<dbReference type="Pfam" id="PF00501">
    <property type="entry name" value="AMP-binding"/>
    <property type="match status" value="1"/>
</dbReference>
<sequence length="1211" mass="138567">MRSSFNTFFSSDGVYKEPRRFFTSSSSNGVIDDYFNGSLAHLSATIAQYPFVFVMYYADHCGISRRMREPYEKAAYYYYEQIQMNANTTVDTFHVSNVKFISINCFIHVGQCRQTYKLDYFPYMMLYVKNSRGYQYFGPPIFSNLIQFIDNIRYPITRLDNVEKFLDFCVQYETVVLGYFDFQNKAHRRYNSLFTETALKYLEYSQCTKMLSNPLLTCCKHLVLHSSTNELYHLCLSINNNKRRPNLTHLFDSNQRYQTNHCQQFLFNETTQSLCLNEYCRYWFNNYTSLKQLTTSVSTTNLLFKKKQCRIMKKDQNILIDDENEIKNEGALCKLNVTWSFNLINSKQYPQFGKILGINSTRSIVVIQNKNEQHYVLNDSSIRSENIYRFIMDINLNLLSRQLATSLMNKNTNEFSLNNENTNINSKQTYSIIELTTKNFETIVLNPEMSAYQEEMFLSLLEFVSGVAIMLNPVDMKQNSFTSLNANTNIDLSGTTLSTTTDTSSCNSSNQCSVYANSTNGTESITSSSSLTSASSSPFSSNIKTLPTKISSLDEYQELYRLSIEQPDIFWKLAAERLHWFKFPTIIKNTSFDYLSDKGVSIKWYEDGILNVCYNCLDINNKRHLSIFQRHIEQDSLVAMQNAFIFEPDQLNGTVKYLTYGELLEQVKKFANVLKRHGVKKGDRVTIYLPMILEACIALFACARIGAVHSVVFAGFSAHNLAERIDDCKSSIIITSDFSYRGNKCTPLKSKTDQALKQEQCSQVKTVIVVNRGYDKTENALSVPAIEWVDGRDHWYHEEMANASNVCPPEPMNAEDPLFILYTSGSTGKPKGILHTTGGYLVYVSLTFQYVFAYNPGDIYMCTADVGWITGHSYVVYGPLSNRATSIVFEGVPTYPDVSRFWQIVDKYQVNIFYTAPTAIRSLMTHSDGFVTKTSRKSLRILGTVGEPINPEAWRWYHRVVGNEKCPIVDTWWQTETGGFMITPIPYVTELEAGSATLPFFGIQTQIMDKETRNLLIPPCKGELCIKDSWPGQARSLYNDHKRFVEVYFKGYRGFYFTGDGCEVKENGYHWITGRVDDVLVISGHNIGTAEVESALVLHPAVSEAAVVGYPDPKKNQGMYCFVTLKDDQKESDELKKELITSVKEYIGAHVYPDVIHFTPNLPKTRSGKIMRRILRKIAEPDIENLGDTSTLTDPAVVDELINTCLRSRHR</sequence>
<dbReference type="PANTHER" id="PTHR24095:SF14">
    <property type="entry name" value="ACETYL-COENZYME A SYNTHETASE 1"/>
    <property type="match status" value="1"/>
</dbReference>
<evidence type="ECO:0000313" key="9">
    <source>
        <dbReference type="EMBL" id="CAF1007981.1"/>
    </source>
</evidence>
<dbReference type="InterPro" id="IPR045851">
    <property type="entry name" value="AMP-bd_C_sf"/>
</dbReference>
<feature type="domain" description="AMP-dependent synthetase/ligase" evidence="6">
    <location>
        <begin position="653"/>
        <end position="1028"/>
    </location>
</feature>
<dbReference type="Gene3D" id="3.40.50.12780">
    <property type="entry name" value="N-terminal domain of ligase-like"/>
    <property type="match status" value="1"/>
</dbReference>
<dbReference type="GO" id="GO:0019427">
    <property type="term" value="P:acetyl-CoA biosynthetic process from acetate"/>
    <property type="evidence" value="ECO:0007669"/>
    <property type="project" value="InterPro"/>
</dbReference>
<organism evidence="9 11">
    <name type="scientific">Didymodactylos carnosus</name>
    <dbReference type="NCBI Taxonomy" id="1234261"/>
    <lineage>
        <taxon>Eukaryota</taxon>
        <taxon>Metazoa</taxon>
        <taxon>Spiralia</taxon>
        <taxon>Gnathifera</taxon>
        <taxon>Rotifera</taxon>
        <taxon>Eurotatoria</taxon>
        <taxon>Bdelloidea</taxon>
        <taxon>Philodinida</taxon>
        <taxon>Philodinidae</taxon>
        <taxon>Didymodactylos</taxon>
    </lineage>
</organism>
<comment type="similarity">
    <text evidence="1">Belongs to the ATP-dependent AMP-binding enzyme family.</text>
</comment>
<dbReference type="Pfam" id="PF16177">
    <property type="entry name" value="ACAS_N"/>
    <property type="match status" value="1"/>
</dbReference>
<dbReference type="GO" id="GO:0016208">
    <property type="term" value="F:AMP binding"/>
    <property type="evidence" value="ECO:0007669"/>
    <property type="project" value="InterPro"/>
</dbReference>
<feature type="domain" description="AMP-binding enzyme C-terminal" evidence="7">
    <location>
        <begin position="1091"/>
        <end position="1169"/>
    </location>
</feature>
<dbReference type="EMBL" id="CAJOBC010003348">
    <property type="protein sequence ID" value="CAF3779151.1"/>
    <property type="molecule type" value="Genomic_DNA"/>
</dbReference>
<evidence type="ECO:0000256" key="4">
    <source>
        <dbReference type="ARBA" id="ARBA00022741"/>
    </source>
</evidence>
<evidence type="ECO:0000259" key="8">
    <source>
        <dbReference type="Pfam" id="PF16177"/>
    </source>
</evidence>
<protein>
    <recommendedName>
        <fullName evidence="2">acetate--CoA ligase</fullName>
        <ecNumber evidence="2">6.2.1.1</ecNumber>
    </recommendedName>
</protein>
<gene>
    <name evidence="9" type="ORF">GPM918_LOCUS14111</name>
    <name evidence="10" type="ORF">SRO942_LOCUS14111</name>
</gene>
<dbReference type="Gene3D" id="3.40.30.10">
    <property type="entry name" value="Glutaredoxin"/>
    <property type="match status" value="1"/>
</dbReference>
<feature type="domain" description="Acetyl-coenzyme A synthetase N-terminal" evidence="8">
    <location>
        <begin position="556"/>
        <end position="616"/>
    </location>
</feature>
<dbReference type="SUPFAM" id="SSF52833">
    <property type="entry name" value="Thioredoxin-like"/>
    <property type="match status" value="1"/>
</dbReference>
<dbReference type="PANTHER" id="PTHR24095">
    <property type="entry name" value="ACETYL-COENZYME A SYNTHETASE"/>
    <property type="match status" value="1"/>
</dbReference>
<keyword evidence="5" id="KW-0067">ATP-binding</keyword>
<dbReference type="EMBL" id="CAJNOQ010003348">
    <property type="protein sequence ID" value="CAF1007981.1"/>
    <property type="molecule type" value="Genomic_DNA"/>
</dbReference>
<dbReference type="NCBIfam" id="TIGR02188">
    <property type="entry name" value="Ac_CoA_lig_AcsA"/>
    <property type="match status" value="1"/>
</dbReference>
<keyword evidence="3" id="KW-0436">Ligase</keyword>
<dbReference type="Gene3D" id="3.30.300.30">
    <property type="match status" value="1"/>
</dbReference>
<dbReference type="InterPro" id="IPR025110">
    <property type="entry name" value="AMP-bd_C"/>
</dbReference>
<keyword evidence="11" id="KW-1185">Reference proteome</keyword>
<evidence type="ECO:0000313" key="10">
    <source>
        <dbReference type="EMBL" id="CAF3779151.1"/>
    </source>
</evidence>
<evidence type="ECO:0000256" key="2">
    <source>
        <dbReference type="ARBA" id="ARBA00013275"/>
    </source>
</evidence>
<evidence type="ECO:0000256" key="1">
    <source>
        <dbReference type="ARBA" id="ARBA00006432"/>
    </source>
</evidence>
<proteinExistence type="inferred from homology"/>
<evidence type="ECO:0000313" key="11">
    <source>
        <dbReference type="Proteomes" id="UP000663829"/>
    </source>
</evidence>
<name>A0A814HCP3_9BILA</name>
<dbReference type="FunFam" id="3.40.50.12780:FF:000001">
    <property type="entry name" value="Acetyl-coenzyme A synthetase"/>
    <property type="match status" value="1"/>
</dbReference>
<keyword evidence="4" id="KW-0547">Nucleotide-binding</keyword>
<evidence type="ECO:0000259" key="6">
    <source>
        <dbReference type="Pfam" id="PF00501"/>
    </source>
</evidence>
<dbReference type="CDD" id="cd05966">
    <property type="entry name" value="ACS"/>
    <property type="match status" value="1"/>
</dbReference>
<dbReference type="EC" id="6.2.1.1" evidence="2"/>
<dbReference type="Pfam" id="PF13193">
    <property type="entry name" value="AMP-binding_C"/>
    <property type="match status" value="1"/>
</dbReference>
<dbReference type="NCBIfam" id="NF001208">
    <property type="entry name" value="PRK00174.1"/>
    <property type="match status" value="1"/>
</dbReference>
<dbReference type="GO" id="GO:0005524">
    <property type="term" value="F:ATP binding"/>
    <property type="evidence" value="ECO:0007669"/>
    <property type="project" value="UniProtKB-KW"/>
</dbReference>
<accession>A0A814HCP3</accession>
<dbReference type="Proteomes" id="UP000663829">
    <property type="component" value="Unassembled WGS sequence"/>
</dbReference>
<reference evidence="9" key="1">
    <citation type="submission" date="2021-02" db="EMBL/GenBank/DDBJ databases">
        <authorList>
            <person name="Nowell W R."/>
        </authorList>
    </citation>
    <scope>NUCLEOTIDE SEQUENCE</scope>
</reference>
<evidence type="ECO:0000256" key="5">
    <source>
        <dbReference type="ARBA" id="ARBA00022840"/>
    </source>
</evidence>
<dbReference type="GO" id="GO:0003987">
    <property type="term" value="F:acetate-CoA ligase activity"/>
    <property type="evidence" value="ECO:0007669"/>
    <property type="project" value="UniProtKB-EC"/>
</dbReference>
<evidence type="ECO:0000259" key="7">
    <source>
        <dbReference type="Pfam" id="PF13193"/>
    </source>
</evidence>
<dbReference type="InterPro" id="IPR000873">
    <property type="entry name" value="AMP-dep_synth/lig_dom"/>
</dbReference>
<dbReference type="InterPro" id="IPR011904">
    <property type="entry name" value="Ac_CoA_lig"/>
</dbReference>
<dbReference type="AlphaFoldDB" id="A0A814HCP3"/>
<evidence type="ECO:0000256" key="3">
    <source>
        <dbReference type="ARBA" id="ARBA00022598"/>
    </source>
</evidence>
<dbReference type="Proteomes" id="UP000681722">
    <property type="component" value="Unassembled WGS sequence"/>
</dbReference>
<dbReference type="InterPro" id="IPR020845">
    <property type="entry name" value="AMP-binding_CS"/>
</dbReference>
<dbReference type="InterPro" id="IPR042099">
    <property type="entry name" value="ANL_N_sf"/>
</dbReference>
<dbReference type="OrthoDB" id="1706066at2759"/>
<dbReference type="SUPFAM" id="SSF56801">
    <property type="entry name" value="Acetyl-CoA synthetase-like"/>
    <property type="match status" value="1"/>
</dbReference>
<dbReference type="InterPro" id="IPR036249">
    <property type="entry name" value="Thioredoxin-like_sf"/>
</dbReference>
<dbReference type="InterPro" id="IPR032387">
    <property type="entry name" value="ACAS_N"/>
</dbReference>
<dbReference type="PROSITE" id="PS00455">
    <property type="entry name" value="AMP_BINDING"/>
    <property type="match status" value="1"/>
</dbReference>
<comment type="caution">
    <text evidence="9">The sequence shown here is derived from an EMBL/GenBank/DDBJ whole genome shotgun (WGS) entry which is preliminary data.</text>
</comment>